<organism evidence="1 2">
    <name type="scientific">Ottowia beijingensis</name>
    <dbReference type="NCBI Taxonomy" id="1207057"/>
    <lineage>
        <taxon>Bacteria</taxon>
        <taxon>Pseudomonadati</taxon>
        <taxon>Pseudomonadota</taxon>
        <taxon>Betaproteobacteria</taxon>
        <taxon>Burkholderiales</taxon>
        <taxon>Comamonadaceae</taxon>
        <taxon>Ottowia</taxon>
    </lineage>
</organism>
<keyword evidence="2" id="KW-1185">Reference proteome</keyword>
<comment type="caution">
    <text evidence="1">The sequence shown here is derived from an EMBL/GenBank/DDBJ whole genome shotgun (WGS) entry which is preliminary data.</text>
</comment>
<name>A0A853IYB5_9BURK</name>
<dbReference type="RefSeq" id="WP_180550289.1">
    <property type="nucleotide sequence ID" value="NZ_JACCKX010000001.1"/>
</dbReference>
<evidence type="ECO:0000313" key="2">
    <source>
        <dbReference type="Proteomes" id="UP000589716"/>
    </source>
</evidence>
<protein>
    <submittedName>
        <fullName evidence="1">Uncharacterized protein</fullName>
    </submittedName>
</protein>
<sequence>MSFNVRSLWLPLGFEEQWGAMTDEQPAYRYAAKGFELSAARVMNKWFEPCFLVHGHAQSARSLARIQFEMPVDVESFEQGLAWLAHGVGTCVPDSEAPRWLLEGRLLQDHLPWVRRQQAYERRPQCCVEKDWFKLAAKALRPLAATAAETDPAIFSFDGAVFRVEACSEVIAMPGIGAPWPASFAIPAIHLDHLPQRYAGASVHVSVFDGRLTIANRAWHLIEVDQSANKPEH</sequence>
<dbReference type="EMBL" id="JACCKX010000001">
    <property type="protein sequence ID" value="NZA01889.1"/>
    <property type="molecule type" value="Genomic_DNA"/>
</dbReference>
<accession>A0A853IYB5</accession>
<gene>
    <name evidence="1" type="ORF">H0I39_09200</name>
</gene>
<dbReference type="AlphaFoldDB" id="A0A853IYB5"/>
<proteinExistence type="predicted"/>
<evidence type="ECO:0000313" key="1">
    <source>
        <dbReference type="EMBL" id="NZA01889.1"/>
    </source>
</evidence>
<reference evidence="1 2" key="1">
    <citation type="submission" date="2020-07" db="EMBL/GenBank/DDBJ databases">
        <authorList>
            <person name="Maaloum M."/>
        </authorList>
    </citation>
    <scope>NUCLEOTIDE SEQUENCE [LARGE SCALE GENOMIC DNA]</scope>
    <source>
        <strain evidence="1 2">GCS-AN-3</strain>
    </source>
</reference>
<dbReference type="Proteomes" id="UP000589716">
    <property type="component" value="Unassembled WGS sequence"/>
</dbReference>